<protein>
    <recommendedName>
        <fullName evidence="5">Pheromone-regulated membrane protein</fullName>
    </recommendedName>
</protein>
<feature type="transmembrane region" description="Helical" evidence="2">
    <location>
        <begin position="227"/>
        <end position="257"/>
    </location>
</feature>
<feature type="compositionally biased region" description="Polar residues" evidence="1">
    <location>
        <begin position="303"/>
        <end position="315"/>
    </location>
</feature>
<feature type="compositionally biased region" description="Polar residues" evidence="1">
    <location>
        <begin position="346"/>
        <end position="356"/>
    </location>
</feature>
<keyword evidence="2" id="KW-0472">Membrane</keyword>
<reference evidence="3" key="1">
    <citation type="submission" date="2022-12" db="EMBL/GenBank/DDBJ databases">
        <authorList>
            <person name="Petersen C."/>
        </authorList>
    </citation>
    <scope>NUCLEOTIDE SEQUENCE</scope>
    <source>
        <strain evidence="3">IBT 21472</strain>
    </source>
</reference>
<accession>A0A9W9U2D9</accession>
<organism evidence="3 4">
    <name type="scientific">Penicillium atrosanguineum</name>
    <dbReference type="NCBI Taxonomy" id="1132637"/>
    <lineage>
        <taxon>Eukaryota</taxon>
        <taxon>Fungi</taxon>
        <taxon>Dikarya</taxon>
        <taxon>Ascomycota</taxon>
        <taxon>Pezizomycotina</taxon>
        <taxon>Eurotiomycetes</taxon>
        <taxon>Eurotiomycetidae</taxon>
        <taxon>Eurotiales</taxon>
        <taxon>Aspergillaceae</taxon>
        <taxon>Penicillium</taxon>
    </lineage>
</organism>
<keyword evidence="2" id="KW-0812">Transmembrane</keyword>
<comment type="caution">
    <text evidence="3">The sequence shown here is derived from an EMBL/GenBank/DDBJ whole genome shotgun (WGS) entry which is preliminary data.</text>
</comment>
<dbReference type="Proteomes" id="UP001147746">
    <property type="component" value="Unassembled WGS sequence"/>
</dbReference>
<feature type="compositionally biased region" description="Low complexity" evidence="1">
    <location>
        <begin position="328"/>
        <end position="345"/>
    </location>
</feature>
<dbReference type="EMBL" id="JAPZBO010000009">
    <property type="protein sequence ID" value="KAJ5303135.1"/>
    <property type="molecule type" value="Genomic_DNA"/>
</dbReference>
<evidence type="ECO:0008006" key="5">
    <source>
        <dbReference type="Google" id="ProtNLM"/>
    </source>
</evidence>
<feature type="compositionally biased region" description="Low complexity" evidence="1">
    <location>
        <begin position="677"/>
        <end position="688"/>
    </location>
</feature>
<dbReference type="Pfam" id="PF16944">
    <property type="entry name" value="KCH"/>
    <property type="match status" value="1"/>
</dbReference>
<feature type="region of interest" description="Disordered" evidence="1">
    <location>
        <begin position="303"/>
        <end position="492"/>
    </location>
</feature>
<feature type="transmembrane region" description="Helical" evidence="2">
    <location>
        <begin position="80"/>
        <end position="101"/>
    </location>
</feature>
<feature type="transmembrane region" description="Helical" evidence="2">
    <location>
        <begin position="38"/>
        <end position="60"/>
    </location>
</feature>
<dbReference type="PANTHER" id="PTHR36424">
    <property type="entry name" value="PHEROMONE-REGULATED MEMBRANE PROTEIN 6"/>
    <property type="match status" value="1"/>
</dbReference>
<gene>
    <name evidence="3" type="ORF">N7476_009934</name>
</gene>
<dbReference type="GO" id="GO:0005886">
    <property type="term" value="C:plasma membrane"/>
    <property type="evidence" value="ECO:0007669"/>
    <property type="project" value="InterPro"/>
</dbReference>
<feature type="compositionally biased region" description="Polar residues" evidence="1">
    <location>
        <begin position="696"/>
        <end position="706"/>
    </location>
</feature>
<dbReference type="InterPro" id="IPR031606">
    <property type="entry name" value="Kch1/2"/>
</dbReference>
<dbReference type="OrthoDB" id="2128042at2759"/>
<feature type="compositionally biased region" description="Polar residues" evidence="1">
    <location>
        <begin position="419"/>
        <end position="436"/>
    </location>
</feature>
<proteinExistence type="predicted"/>
<evidence type="ECO:0000256" key="1">
    <source>
        <dbReference type="SAM" id="MobiDB-lite"/>
    </source>
</evidence>
<feature type="compositionally biased region" description="Polar residues" evidence="1">
    <location>
        <begin position="740"/>
        <end position="751"/>
    </location>
</feature>
<sequence length="769" mass="84301">MGCSGDREKGNDVAMEEQWDYVNLNDFKSDSCWAGFSYFFLWVFLIVSFAVYGVDTFTAVNLLAFSRWSGRVEPAIPFRISRWIFAACILTSFALLIYRWILAIRAIRSGSITRSYLDPLAVRVQSFRVFTKEGNGWKRFLVFAELTKSKKGAEYVALYTYFSFQFWMNTIFADGPRQVINGITLYSVMKLDLLPGGANTKADNDTSPILQFFNNVKILAEDNNLQAVVLFGMLFTLVIWVLSVLKLASAVILYLVFLFHHIPEEDGTLKAYCRRKISTRLKRIVQRKVNKALAKGFQLQDRAPTQPTFASQDTKPTLPDLNKGPIVTTLSRSTTETTLPPYTRTNSNATEKTPTLPNIEFDSKPPLTRTTTQSSAMSESASLTGNAAGMGYSPLDRQTSPLPPVPPLPAIVPPARTGTAMSRSTPGPTPGATSFGNDPRRGTPASGYRNLTDSEAQPYRTFTPANDPYALSGTPGAPVSDYHGPSHTPAANPYARPNMPAAPPADDYFDRSHTPAIDYYGRSHTPAADPYDQFNTPGAPVTDDYYGRSHSPVVDLYARSHTPGAAVVDEYYDHEHAAAADSYGRSKTPDGFYGHSDAPARYNPYSAQGNGYGSEANQDAHRYGHGHDQYREQPEAPANQSSSQAQGGYRSYTPASTGAYPPPIGPPGRTMTPASYASTSVPQSVAQVQPPPRTFASMSPESPIGSQNGGYAAFHPPMPSQTPQPRMQRPIAPTGYQPFTRANTASPSTMHRNGPPADHSFNRANTHQY</sequence>
<evidence type="ECO:0000256" key="2">
    <source>
        <dbReference type="SAM" id="Phobius"/>
    </source>
</evidence>
<keyword evidence="2" id="KW-1133">Transmembrane helix</keyword>
<feature type="compositionally biased region" description="Basic and acidic residues" evidence="1">
    <location>
        <begin position="618"/>
        <end position="634"/>
    </location>
</feature>
<evidence type="ECO:0000313" key="4">
    <source>
        <dbReference type="Proteomes" id="UP001147746"/>
    </source>
</evidence>
<reference evidence="3" key="2">
    <citation type="journal article" date="2023" name="IMA Fungus">
        <title>Comparative genomic study of the Penicillium genus elucidates a diverse pangenome and 15 lateral gene transfer events.</title>
        <authorList>
            <person name="Petersen C."/>
            <person name="Sorensen T."/>
            <person name="Nielsen M.R."/>
            <person name="Sondergaard T.E."/>
            <person name="Sorensen J.L."/>
            <person name="Fitzpatrick D.A."/>
            <person name="Frisvad J.C."/>
            <person name="Nielsen K.L."/>
        </authorList>
    </citation>
    <scope>NUCLEOTIDE SEQUENCE</scope>
    <source>
        <strain evidence="3">IBT 21472</strain>
    </source>
</reference>
<dbReference type="GO" id="GO:0015079">
    <property type="term" value="F:potassium ion transmembrane transporter activity"/>
    <property type="evidence" value="ECO:0007669"/>
    <property type="project" value="InterPro"/>
</dbReference>
<evidence type="ECO:0000313" key="3">
    <source>
        <dbReference type="EMBL" id="KAJ5303135.1"/>
    </source>
</evidence>
<feature type="compositionally biased region" description="Polar residues" evidence="1">
    <location>
        <begin position="368"/>
        <end position="385"/>
    </location>
</feature>
<feature type="region of interest" description="Disordered" evidence="1">
    <location>
        <begin position="581"/>
        <end position="769"/>
    </location>
</feature>
<name>A0A9W9U2D9_9EURO</name>
<feature type="compositionally biased region" description="Pro residues" evidence="1">
    <location>
        <begin position="401"/>
        <end position="412"/>
    </location>
</feature>
<keyword evidence="4" id="KW-1185">Reference proteome</keyword>
<dbReference type="PANTHER" id="PTHR36424:SF1">
    <property type="entry name" value="LOW AFFINITY K(+) TRANSPORTER 1-RELATED"/>
    <property type="match status" value="1"/>
</dbReference>
<dbReference type="AlphaFoldDB" id="A0A9W9U2D9"/>